<keyword evidence="1" id="KW-1133">Transmembrane helix</keyword>
<evidence type="ECO:0000313" key="4">
    <source>
        <dbReference type="Proteomes" id="UP000076038"/>
    </source>
</evidence>
<sequence>MWINPVDNFPNRPQGVYEHRWATPAVAVGALVAGGIALAIGAVLASSDAAGTFLVGLAAVGTWVMAALAAAQRPRLAITPDGSLVMKRLTGTRTYSRADIVQIKVVRYPRLGRRVPMLELDVRPPDEADDRLIIFGRWDLGADPRDVFEVLDTYGLVPPNN</sequence>
<evidence type="ECO:0000256" key="1">
    <source>
        <dbReference type="SAM" id="Phobius"/>
    </source>
</evidence>
<dbReference type="KEGG" id="rhs:A3Q41_01527"/>
<dbReference type="OrthoDB" id="4381453at2"/>
<feature type="transmembrane region" description="Helical" evidence="1">
    <location>
        <begin position="21"/>
        <end position="44"/>
    </location>
</feature>
<feature type="domain" description="Low molecular weight protein antigen 6 PH" evidence="2">
    <location>
        <begin position="73"/>
        <end position="152"/>
    </location>
</feature>
<protein>
    <recommendedName>
        <fullName evidence="2">Low molecular weight protein antigen 6 PH domain-containing protein</fullName>
    </recommendedName>
</protein>
<evidence type="ECO:0000259" key="2">
    <source>
        <dbReference type="Pfam" id="PF10756"/>
    </source>
</evidence>
<dbReference type="AlphaFoldDB" id="A0A143QI41"/>
<feature type="transmembrane region" description="Helical" evidence="1">
    <location>
        <begin position="50"/>
        <end position="71"/>
    </location>
</feature>
<gene>
    <name evidence="3" type="ORF">A3Q41_01527</name>
</gene>
<keyword evidence="1" id="KW-0812">Transmembrane</keyword>
<reference evidence="3 4" key="1">
    <citation type="journal article" date="2016" name="Genome Announc.">
        <title>Complete Genome and Plasmid Sequences for Rhodococcus fascians D188 and Draft Sequences for Rhodococcus Isolates PBTS 1 and PBTS 2.</title>
        <authorList>
            <person name="Stamler R.A."/>
            <person name="Vereecke D."/>
            <person name="Zhang Y."/>
            <person name="Schilkey F."/>
            <person name="Devitt N."/>
            <person name="Randall J.J."/>
        </authorList>
    </citation>
    <scope>NUCLEOTIDE SEQUENCE [LARGE SCALE GENOMIC DNA]</scope>
    <source>
        <strain evidence="3 4">PBTS2</strain>
    </source>
</reference>
<keyword evidence="1" id="KW-0472">Membrane</keyword>
<dbReference type="Pfam" id="PF10756">
    <property type="entry name" value="bPH_6"/>
    <property type="match status" value="1"/>
</dbReference>
<reference evidence="4" key="2">
    <citation type="submission" date="2016-04" db="EMBL/GenBank/DDBJ databases">
        <title>Complete Genome and Plasmid Sequences for Rhodococcus fascians D188 and Draft Sequences for Rhodococcus spp. Isolates PBTS 1 and PBTS 2.</title>
        <authorList>
            <person name="Stamer R."/>
            <person name="Vereecke D."/>
            <person name="Zhang Y."/>
            <person name="Schilkey F."/>
            <person name="Devitt N."/>
            <person name="Randall J."/>
        </authorList>
    </citation>
    <scope>NUCLEOTIDE SEQUENCE [LARGE SCALE GENOMIC DNA]</scope>
    <source>
        <strain evidence="4">PBTS2</strain>
    </source>
</reference>
<dbReference type="Proteomes" id="UP000076038">
    <property type="component" value="Chromosome"/>
</dbReference>
<dbReference type="InterPro" id="IPR019692">
    <property type="entry name" value="CFP-6_PH"/>
</dbReference>
<dbReference type="EMBL" id="CP015220">
    <property type="protein sequence ID" value="AMY22833.1"/>
    <property type="molecule type" value="Genomic_DNA"/>
</dbReference>
<keyword evidence="4" id="KW-1185">Reference proteome</keyword>
<evidence type="ECO:0000313" key="3">
    <source>
        <dbReference type="EMBL" id="AMY22833.1"/>
    </source>
</evidence>
<accession>A0A143QI41</accession>
<dbReference type="PATRIC" id="fig|1653479.3.peg.1547"/>
<name>A0A143QI41_RHOFA</name>
<organism evidence="3 4">
    <name type="scientific">Rhodococcoides fascians</name>
    <name type="common">Rhodococcus fascians</name>
    <dbReference type="NCBI Taxonomy" id="1828"/>
    <lineage>
        <taxon>Bacteria</taxon>
        <taxon>Bacillati</taxon>
        <taxon>Actinomycetota</taxon>
        <taxon>Actinomycetes</taxon>
        <taxon>Mycobacteriales</taxon>
        <taxon>Nocardiaceae</taxon>
        <taxon>Rhodococcoides</taxon>
    </lineage>
</organism>
<proteinExistence type="predicted"/>
<dbReference type="RefSeq" id="WP_048319016.1">
    <property type="nucleotide sequence ID" value="NZ_CP015220.1"/>
</dbReference>